<protein>
    <submittedName>
        <fullName evidence="1">Uncharacterized protein</fullName>
    </submittedName>
</protein>
<dbReference type="Proteomes" id="UP001163096">
    <property type="component" value="Chromosome"/>
</dbReference>
<keyword evidence="2" id="KW-1185">Reference proteome</keyword>
<evidence type="ECO:0000313" key="2">
    <source>
        <dbReference type="Proteomes" id="UP001163096"/>
    </source>
</evidence>
<reference evidence="1" key="1">
    <citation type="submission" date="2022-11" db="EMBL/GenBank/DDBJ databases">
        <title>Complete genome sequence of Methanogenium organophilum DSM 3596.</title>
        <authorList>
            <person name="Chen S.-C."/>
            <person name="Lai S.-J."/>
            <person name="You Y.-T."/>
        </authorList>
    </citation>
    <scope>NUCLEOTIDE SEQUENCE</scope>
    <source>
        <strain evidence="1">DSM 3596</strain>
    </source>
</reference>
<gene>
    <name evidence="1" type="ORF">OU421_07085</name>
</gene>
<dbReference type="RefSeq" id="WP_268185373.1">
    <property type="nucleotide sequence ID" value="NZ_CP113361.1"/>
</dbReference>
<name>A0A9X9S3E7_METOG</name>
<dbReference type="EMBL" id="CP113361">
    <property type="protein sequence ID" value="WAI00200.1"/>
    <property type="molecule type" value="Genomic_DNA"/>
</dbReference>
<proteinExistence type="predicted"/>
<accession>A0A9X9S3E7</accession>
<dbReference type="KEGG" id="mou:OU421_07085"/>
<evidence type="ECO:0000313" key="1">
    <source>
        <dbReference type="EMBL" id="WAI00200.1"/>
    </source>
</evidence>
<dbReference type="AlphaFoldDB" id="A0A9X9S3E7"/>
<sequence>MNRGKPCCEAEAMRRIRQISVGDTVVGLSMLEQIFEDVAGADLSPDTIIRSELLRQVKIYNYVPKPAEEAYADAVFAEYQNELKRR</sequence>
<dbReference type="GeneID" id="76834853"/>
<organism evidence="1 2">
    <name type="scientific">Methanogenium organophilum</name>
    <dbReference type="NCBI Taxonomy" id="2199"/>
    <lineage>
        <taxon>Archaea</taxon>
        <taxon>Methanobacteriati</taxon>
        <taxon>Methanobacteriota</taxon>
        <taxon>Stenosarchaea group</taxon>
        <taxon>Methanomicrobia</taxon>
        <taxon>Methanomicrobiales</taxon>
        <taxon>Methanomicrobiaceae</taxon>
        <taxon>Methanogenium</taxon>
    </lineage>
</organism>